<organism evidence="1 2">
    <name type="scientific">Rhamnusium bicolor</name>
    <dbReference type="NCBI Taxonomy" id="1586634"/>
    <lineage>
        <taxon>Eukaryota</taxon>
        <taxon>Metazoa</taxon>
        <taxon>Ecdysozoa</taxon>
        <taxon>Arthropoda</taxon>
        <taxon>Hexapoda</taxon>
        <taxon>Insecta</taxon>
        <taxon>Pterygota</taxon>
        <taxon>Neoptera</taxon>
        <taxon>Endopterygota</taxon>
        <taxon>Coleoptera</taxon>
        <taxon>Polyphaga</taxon>
        <taxon>Cucujiformia</taxon>
        <taxon>Chrysomeloidea</taxon>
        <taxon>Cerambycidae</taxon>
        <taxon>Lepturinae</taxon>
        <taxon>Rhagiini</taxon>
        <taxon>Rhamnusium</taxon>
    </lineage>
</organism>
<gene>
    <name evidence="1" type="ORF">NQ314_017648</name>
</gene>
<comment type="caution">
    <text evidence="1">The sequence shown here is derived from an EMBL/GenBank/DDBJ whole genome shotgun (WGS) entry which is preliminary data.</text>
</comment>
<proteinExistence type="predicted"/>
<dbReference type="AlphaFoldDB" id="A0AAV8WUB1"/>
<evidence type="ECO:0000313" key="2">
    <source>
        <dbReference type="Proteomes" id="UP001162156"/>
    </source>
</evidence>
<dbReference type="EMBL" id="JANEYF010004939">
    <property type="protein sequence ID" value="KAJ8929645.1"/>
    <property type="molecule type" value="Genomic_DNA"/>
</dbReference>
<evidence type="ECO:0000313" key="1">
    <source>
        <dbReference type="EMBL" id="KAJ8929645.1"/>
    </source>
</evidence>
<dbReference type="Proteomes" id="UP001162156">
    <property type="component" value="Unassembled WGS sequence"/>
</dbReference>
<name>A0AAV8WUB1_9CUCU</name>
<keyword evidence="2" id="KW-1185">Reference proteome</keyword>
<protein>
    <submittedName>
        <fullName evidence="1">Uncharacterized protein</fullName>
    </submittedName>
</protein>
<accession>A0AAV8WUB1</accession>
<reference evidence="1" key="1">
    <citation type="journal article" date="2023" name="Insect Mol. Biol.">
        <title>Genome sequencing provides insights into the evolution of gene families encoding plant cell wall-degrading enzymes in longhorned beetles.</title>
        <authorList>
            <person name="Shin N.R."/>
            <person name="Okamura Y."/>
            <person name="Kirsch R."/>
            <person name="Pauchet Y."/>
        </authorList>
    </citation>
    <scope>NUCLEOTIDE SEQUENCE</scope>
    <source>
        <strain evidence="1">RBIC_L_NR</strain>
    </source>
</reference>
<sequence length="41" mass="4456">MAPPIVLTSQKTPCVMSTTDNTRTPAFWPTTVLNGHTEVLV</sequence>